<dbReference type="AlphaFoldDB" id="A0A223D5M7"/>
<dbReference type="Proteomes" id="UP000214688">
    <property type="component" value="Chromosome"/>
</dbReference>
<dbReference type="OrthoDB" id="122388at2"/>
<protein>
    <submittedName>
        <fullName evidence="1">Uncharacterized protein</fullName>
    </submittedName>
</protein>
<dbReference type="KEGG" id="tab:CIG75_19250"/>
<accession>A0A223D5M7</accession>
<evidence type="ECO:0000313" key="1">
    <source>
        <dbReference type="EMBL" id="ASS76871.1"/>
    </source>
</evidence>
<dbReference type="EMBL" id="CP022657">
    <property type="protein sequence ID" value="ASS76871.1"/>
    <property type="molecule type" value="Genomic_DNA"/>
</dbReference>
<proteinExistence type="predicted"/>
<dbReference type="RefSeq" id="WP_094238098.1">
    <property type="nucleotide sequence ID" value="NZ_CP022657.1"/>
</dbReference>
<organism evidence="1 2">
    <name type="scientific">Tumebacillus algifaecis</name>
    <dbReference type="NCBI Taxonomy" id="1214604"/>
    <lineage>
        <taxon>Bacteria</taxon>
        <taxon>Bacillati</taxon>
        <taxon>Bacillota</taxon>
        <taxon>Bacilli</taxon>
        <taxon>Bacillales</taxon>
        <taxon>Alicyclobacillaceae</taxon>
        <taxon>Tumebacillus</taxon>
    </lineage>
</organism>
<sequence length="89" mass="10209">MKKVTKLPNLMETAMTTEELIEILPVALTPNHMMELFGLSRQTAYDLWELPDFPGFRVGVRKLVTCEALLRYMKFPSVVKQAVALREVI</sequence>
<evidence type="ECO:0000313" key="2">
    <source>
        <dbReference type="Proteomes" id="UP000214688"/>
    </source>
</evidence>
<keyword evidence="2" id="KW-1185">Reference proteome</keyword>
<gene>
    <name evidence="1" type="ORF">CIG75_19250</name>
</gene>
<reference evidence="1 2" key="1">
    <citation type="journal article" date="2015" name="Int. J. Syst. Evol. Microbiol.">
        <title>Tumebacillus algifaecis sp. nov., isolated from decomposing algal scum.</title>
        <authorList>
            <person name="Wu Y.F."/>
            <person name="Zhang B."/>
            <person name="Xing P."/>
            <person name="Wu Q.L."/>
            <person name="Liu S.J."/>
        </authorList>
    </citation>
    <scope>NUCLEOTIDE SEQUENCE [LARGE SCALE GENOMIC DNA]</scope>
    <source>
        <strain evidence="1 2">THMBR28</strain>
    </source>
</reference>
<name>A0A223D5M7_9BACL</name>